<organism evidence="1 2">
    <name type="scientific">Mycobacterium parascrofulaceum ATCC BAA-614</name>
    <dbReference type="NCBI Taxonomy" id="525368"/>
    <lineage>
        <taxon>Bacteria</taxon>
        <taxon>Bacillati</taxon>
        <taxon>Actinomycetota</taxon>
        <taxon>Actinomycetes</taxon>
        <taxon>Mycobacteriales</taxon>
        <taxon>Mycobacteriaceae</taxon>
        <taxon>Mycobacterium</taxon>
        <taxon>Mycobacterium simiae complex</taxon>
    </lineage>
</organism>
<evidence type="ECO:0000313" key="2">
    <source>
        <dbReference type="Proteomes" id="UP000003653"/>
    </source>
</evidence>
<keyword evidence="2" id="KW-1185">Reference proteome</keyword>
<dbReference type="AlphaFoldDB" id="D5P6N6"/>
<dbReference type="HOGENOM" id="CLU_3218897_0_0_11"/>
<dbReference type="EMBL" id="ADNV01000160">
    <property type="protein sequence ID" value="EFG78261.1"/>
    <property type="molecule type" value="Genomic_DNA"/>
</dbReference>
<dbReference type="Proteomes" id="UP000003653">
    <property type="component" value="Unassembled WGS sequence"/>
</dbReference>
<comment type="caution">
    <text evidence="1">The sequence shown here is derived from an EMBL/GenBank/DDBJ whole genome shotgun (WGS) entry which is preliminary data.</text>
</comment>
<gene>
    <name evidence="1" type="ORF">HMPREF0591_1830</name>
</gene>
<protein>
    <submittedName>
        <fullName evidence="1">Uncharacterized protein</fullName>
    </submittedName>
</protein>
<evidence type="ECO:0000313" key="1">
    <source>
        <dbReference type="EMBL" id="EFG78261.1"/>
    </source>
</evidence>
<accession>D5P6N6</accession>
<name>D5P6N6_9MYCO</name>
<reference evidence="1 2" key="1">
    <citation type="submission" date="2010-04" db="EMBL/GenBank/DDBJ databases">
        <authorList>
            <person name="Muzny D."/>
            <person name="Qin X."/>
            <person name="Deng J."/>
            <person name="Jiang H."/>
            <person name="Liu Y."/>
            <person name="Qu J."/>
            <person name="Song X.-Z."/>
            <person name="Zhang L."/>
            <person name="Thornton R."/>
            <person name="Coyle M."/>
            <person name="Francisco L."/>
            <person name="Jackson L."/>
            <person name="Javaid M."/>
            <person name="Korchina V."/>
            <person name="Kovar C."/>
            <person name="Mata R."/>
            <person name="Mathew T."/>
            <person name="Ngo R."/>
            <person name="Nguyen L."/>
            <person name="Nguyen N."/>
            <person name="Okwuonu G."/>
            <person name="Ongeri F."/>
            <person name="Pham C."/>
            <person name="Simmons D."/>
            <person name="Wilczek-Boney K."/>
            <person name="Hale W."/>
            <person name="Jakkamsetti A."/>
            <person name="Pham P."/>
            <person name="Ruth R."/>
            <person name="San Lucas F."/>
            <person name="Warren J."/>
            <person name="Zhang J."/>
            <person name="Zhao Z."/>
            <person name="Zhou C."/>
            <person name="Zhu D."/>
            <person name="Lee S."/>
            <person name="Bess C."/>
            <person name="Blankenburg K."/>
            <person name="Forbes L."/>
            <person name="Fu Q."/>
            <person name="Gubbala S."/>
            <person name="Hirani K."/>
            <person name="Jayaseelan J.C."/>
            <person name="Lara F."/>
            <person name="Munidasa M."/>
            <person name="Palculict T."/>
            <person name="Patil S."/>
            <person name="Pu L.-L."/>
            <person name="Saada N."/>
            <person name="Tang L."/>
            <person name="Weissenberger G."/>
            <person name="Zhu Y."/>
            <person name="Hemphill L."/>
            <person name="Shang Y."/>
            <person name="Youmans B."/>
            <person name="Ayvaz T."/>
            <person name="Ross M."/>
            <person name="Santibanez J."/>
            <person name="Aqrawi P."/>
            <person name="Gross S."/>
            <person name="Joshi V."/>
            <person name="Fowler G."/>
            <person name="Nazareth L."/>
            <person name="Reid J."/>
            <person name="Worley K."/>
            <person name="Petrosino J."/>
            <person name="Highlander S."/>
            <person name="Gibbs R."/>
        </authorList>
    </citation>
    <scope>NUCLEOTIDE SEQUENCE [LARGE SCALE GENOMIC DNA]</scope>
    <source>
        <strain evidence="1 2">ATCC BAA-614</strain>
    </source>
</reference>
<sequence>MIDRDSVTEYLESQAGPPRPGCVIFVPIPTIRPSERDCRDRLND</sequence>
<proteinExistence type="predicted"/>